<dbReference type="InterPro" id="IPR036895">
    <property type="entry name" value="Uracil-DNA_glycosylase-like_sf"/>
</dbReference>
<dbReference type="AlphaFoldDB" id="A0A3B0V704"/>
<reference evidence="6" key="1">
    <citation type="submission" date="2018-06" db="EMBL/GenBank/DDBJ databases">
        <authorList>
            <person name="Zhirakovskaya E."/>
        </authorList>
    </citation>
    <scope>NUCLEOTIDE SEQUENCE</scope>
</reference>
<feature type="non-terminal residue" evidence="6">
    <location>
        <position position="168"/>
    </location>
</feature>
<dbReference type="EC" id="3.2.2.27" evidence="6"/>
<dbReference type="NCBIfam" id="TIGR00628">
    <property type="entry name" value="ung"/>
    <property type="match status" value="1"/>
</dbReference>
<dbReference type="SMART" id="SM00987">
    <property type="entry name" value="UreE_C"/>
    <property type="match status" value="1"/>
</dbReference>
<comment type="similarity">
    <text evidence="1">Belongs to the uracil-DNA glycosylase (UDG) superfamily. UNG family.</text>
</comment>
<dbReference type="Pfam" id="PF03167">
    <property type="entry name" value="UDG"/>
    <property type="match status" value="1"/>
</dbReference>
<proteinExistence type="inferred from homology"/>
<dbReference type="SUPFAM" id="SSF52141">
    <property type="entry name" value="Uracil-DNA glycosylase-like"/>
    <property type="match status" value="1"/>
</dbReference>
<dbReference type="PROSITE" id="PS00130">
    <property type="entry name" value="U_DNA_GLYCOSYLASE"/>
    <property type="match status" value="1"/>
</dbReference>
<evidence type="ECO:0000256" key="4">
    <source>
        <dbReference type="ARBA" id="ARBA00023204"/>
    </source>
</evidence>
<dbReference type="NCBIfam" id="NF003592">
    <property type="entry name" value="PRK05254.1-5"/>
    <property type="match status" value="1"/>
</dbReference>
<evidence type="ECO:0000313" key="6">
    <source>
        <dbReference type="EMBL" id="VAW32639.1"/>
    </source>
</evidence>
<dbReference type="InterPro" id="IPR002043">
    <property type="entry name" value="UDG_fam1"/>
</dbReference>
<dbReference type="EMBL" id="UOEV01000059">
    <property type="protein sequence ID" value="VAW32639.1"/>
    <property type="molecule type" value="Genomic_DNA"/>
</dbReference>
<feature type="domain" description="Uracil-DNA glycosylase-like" evidence="5">
    <location>
        <begin position="50"/>
        <end position="163"/>
    </location>
</feature>
<dbReference type="GO" id="GO:0097510">
    <property type="term" value="P:base-excision repair, AP site formation via deaminated base removal"/>
    <property type="evidence" value="ECO:0007669"/>
    <property type="project" value="TreeGrafter"/>
</dbReference>
<organism evidence="6">
    <name type="scientific">hydrothermal vent metagenome</name>
    <dbReference type="NCBI Taxonomy" id="652676"/>
    <lineage>
        <taxon>unclassified sequences</taxon>
        <taxon>metagenomes</taxon>
        <taxon>ecological metagenomes</taxon>
    </lineage>
</organism>
<dbReference type="InterPro" id="IPR018085">
    <property type="entry name" value="Ura-DNA_Glyclase_AS"/>
</dbReference>
<keyword evidence="4" id="KW-0234">DNA repair</keyword>
<dbReference type="SMART" id="SM00986">
    <property type="entry name" value="UDG"/>
    <property type="match status" value="1"/>
</dbReference>
<protein>
    <submittedName>
        <fullName evidence="6">Uracil-DNA glycosylase, family 1</fullName>
        <ecNumber evidence="6">3.2.2.27</ecNumber>
    </submittedName>
</protein>
<sequence>MEVKIDSSWKAHLADEFEKPYFLELADFVKNEYANEPVYPAPGNIFRAFDLCPFGKVKVVILGQDPYHGTSQANGLCFAVNEDVTIPPSLQNIFKEIASDIGVSSTNKKINLHDEKSRGDLSRWAKQGVLLLNATLTVRAHVAGSHQKRGWEEFTDAVVKELSKNREH</sequence>
<keyword evidence="6" id="KW-0326">Glycosidase</keyword>
<dbReference type="CDD" id="cd10027">
    <property type="entry name" value="UDG-F1-like"/>
    <property type="match status" value="1"/>
</dbReference>
<dbReference type="InterPro" id="IPR005122">
    <property type="entry name" value="Uracil-DNA_glycosylase-like"/>
</dbReference>
<keyword evidence="2" id="KW-0227">DNA damage</keyword>
<dbReference type="PANTHER" id="PTHR11264">
    <property type="entry name" value="URACIL-DNA GLYCOSYLASE"/>
    <property type="match status" value="1"/>
</dbReference>
<evidence type="ECO:0000259" key="5">
    <source>
        <dbReference type="SMART" id="SM00986"/>
    </source>
</evidence>
<gene>
    <name evidence="6" type="ORF">MNBD_CPR01-294</name>
</gene>
<evidence type="ECO:0000256" key="3">
    <source>
        <dbReference type="ARBA" id="ARBA00022801"/>
    </source>
</evidence>
<dbReference type="Gene3D" id="3.40.470.10">
    <property type="entry name" value="Uracil-DNA glycosylase-like domain"/>
    <property type="match status" value="1"/>
</dbReference>
<name>A0A3B0V704_9ZZZZ</name>
<dbReference type="PANTHER" id="PTHR11264:SF0">
    <property type="entry name" value="URACIL-DNA GLYCOSYLASE"/>
    <property type="match status" value="1"/>
</dbReference>
<dbReference type="GO" id="GO:0004844">
    <property type="term" value="F:uracil DNA N-glycosylase activity"/>
    <property type="evidence" value="ECO:0007669"/>
    <property type="project" value="UniProtKB-EC"/>
</dbReference>
<evidence type="ECO:0000256" key="1">
    <source>
        <dbReference type="ARBA" id="ARBA00008184"/>
    </source>
</evidence>
<evidence type="ECO:0000256" key="2">
    <source>
        <dbReference type="ARBA" id="ARBA00022763"/>
    </source>
</evidence>
<keyword evidence="3 6" id="KW-0378">Hydrolase</keyword>
<accession>A0A3B0V704</accession>